<evidence type="ECO:0000256" key="3">
    <source>
        <dbReference type="ARBA" id="ARBA00022676"/>
    </source>
</evidence>
<dbReference type="PROSITE" id="PS51257">
    <property type="entry name" value="PROKAR_LIPOPROTEIN"/>
    <property type="match status" value="1"/>
</dbReference>
<dbReference type="InterPro" id="IPR038578">
    <property type="entry name" value="GT29-like_sf"/>
</dbReference>
<evidence type="ECO:0000256" key="12">
    <source>
        <dbReference type="ARBA" id="ARBA00034249"/>
    </source>
</evidence>
<protein>
    <recommendedName>
        <fullName evidence="13">beta-galactoside alpha-(2,6)-sialyltransferase</fullName>
        <ecNumber evidence="13">2.4.3.1</ecNumber>
    </recommendedName>
</protein>
<comment type="subcellular location">
    <subcellularLocation>
        <location evidence="1">Golgi apparatus</location>
        <location evidence="1">Golgi stack membrane</location>
        <topology evidence="1">Single-pass type II membrane protein</topology>
    </subcellularLocation>
</comment>
<dbReference type="Gene3D" id="3.90.1480.20">
    <property type="entry name" value="Glycosyl transferase family 29"/>
    <property type="match status" value="1"/>
</dbReference>
<evidence type="ECO:0000313" key="17">
    <source>
        <dbReference type="Proteomes" id="UP000316726"/>
    </source>
</evidence>
<evidence type="ECO:0000256" key="7">
    <source>
        <dbReference type="ARBA" id="ARBA00022989"/>
    </source>
</evidence>
<evidence type="ECO:0000256" key="4">
    <source>
        <dbReference type="ARBA" id="ARBA00022679"/>
    </source>
</evidence>
<keyword evidence="9 15" id="KW-0472">Membrane</keyword>
<organism evidence="16 17">
    <name type="scientific">Chloropicon primus</name>
    <dbReference type="NCBI Taxonomy" id="1764295"/>
    <lineage>
        <taxon>Eukaryota</taxon>
        <taxon>Viridiplantae</taxon>
        <taxon>Chlorophyta</taxon>
        <taxon>Chloropicophyceae</taxon>
        <taxon>Chloropicales</taxon>
        <taxon>Chloropicaceae</taxon>
        <taxon>Chloropicon</taxon>
    </lineage>
</organism>
<dbReference type="Proteomes" id="UP000316726">
    <property type="component" value="Chromosome 6"/>
</dbReference>
<evidence type="ECO:0000256" key="6">
    <source>
        <dbReference type="ARBA" id="ARBA00022968"/>
    </source>
</evidence>
<evidence type="ECO:0000256" key="1">
    <source>
        <dbReference type="ARBA" id="ARBA00004447"/>
    </source>
</evidence>
<keyword evidence="6" id="KW-0735">Signal-anchor</keyword>
<evidence type="ECO:0000256" key="10">
    <source>
        <dbReference type="ARBA" id="ARBA00023157"/>
    </source>
</evidence>
<keyword evidence="7 15" id="KW-1133">Transmembrane helix</keyword>
<dbReference type="CDD" id="cd19952">
    <property type="entry name" value="GT29"/>
    <property type="match status" value="1"/>
</dbReference>
<accession>A0A5B8MNU6</accession>
<comment type="similarity">
    <text evidence="2">Belongs to the glycosyltransferase 29 family.</text>
</comment>
<evidence type="ECO:0000256" key="14">
    <source>
        <dbReference type="PIRSR" id="PIRSR005557-2"/>
    </source>
</evidence>
<feature type="disulfide bond" evidence="14">
    <location>
        <begin position="177"/>
        <end position="334"/>
    </location>
</feature>
<dbReference type="OrthoDB" id="10264956at2759"/>
<evidence type="ECO:0000256" key="15">
    <source>
        <dbReference type="SAM" id="Phobius"/>
    </source>
</evidence>
<dbReference type="PANTHER" id="PTHR46059:SF1">
    <property type="entry name" value="BETA-GALACTOSIDE ALPHA-2,6-SIALYLTRANSFERASE"/>
    <property type="match status" value="1"/>
</dbReference>
<keyword evidence="3 16" id="KW-0328">Glycosyltransferase</keyword>
<evidence type="ECO:0000256" key="11">
    <source>
        <dbReference type="ARBA" id="ARBA00023180"/>
    </source>
</evidence>
<keyword evidence="11" id="KW-0325">Glycoprotein</keyword>
<dbReference type="PANTHER" id="PTHR46059">
    <property type="entry name" value="BETA-GALACTOSIDE ALPHA-2,6-SIALYLTRANSFERASE"/>
    <property type="match status" value="1"/>
</dbReference>
<name>A0A5B8MNU6_9CHLO</name>
<gene>
    <name evidence="16" type="ORF">A3770_06p44990</name>
</gene>
<dbReference type="GO" id="GO:0097503">
    <property type="term" value="P:sialylation"/>
    <property type="evidence" value="ECO:0007669"/>
    <property type="project" value="TreeGrafter"/>
</dbReference>
<dbReference type="GO" id="GO:0003835">
    <property type="term" value="F:beta-galactoside alpha-2,6-sialyltransferase activity"/>
    <property type="evidence" value="ECO:0007669"/>
    <property type="project" value="UniProtKB-EC"/>
</dbReference>
<evidence type="ECO:0000256" key="2">
    <source>
        <dbReference type="ARBA" id="ARBA00006003"/>
    </source>
</evidence>
<reference evidence="16 17" key="1">
    <citation type="submission" date="2018-07" db="EMBL/GenBank/DDBJ databases">
        <title>The complete nuclear genome of the prasinophyte Chloropicon primus (CCMP1205).</title>
        <authorList>
            <person name="Pombert J.-F."/>
            <person name="Otis C."/>
            <person name="Turmel M."/>
            <person name="Lemieux C."/>
        </authorList>
    </citation>
    <scope>NUCLEOTIDE SEQUENCE [LARGE SCALE GENOMIC DNA]</scope>
    <source>
        <strain evidence="16 17">CCMP1205</strain>
    </source>
</reference>
<dbReference type="Pfam" id="PF00777">
    <property type="entry name" value="Glyco_transf_29"/>
    <property type="match status" value="1"/>
</dbReference>
<dbReference type="InterPro" id="IPR001675">
    <property type="entry name" value="Glyco_trans_29"/>
</dbReference>
<dbReference type="PIRSF" id="PIRSF005557">
    <property type="entry name" value="Sialyl_trans"/>
    <property type="match status" value="1"/>
</dbReference>
<evidence type="ECO:0000313" key="16">
    <source>
        <dbReference type="EMBL" id="QDZ21981.1"/>
    </source>
</evidence>
<evidence type="ECO:0000256" key="5">
    <source>
        <dbReference type="ARBA" id="ARBA00022692"/>
    </source>
</evidence>
<evidence type="ECO:0000256" key="13">
    <source>
        <dbReference type="ARBA" id="ARBA00034329"/>
    </source>
</evidence>
<dbReference type="EMBL" id="CP031039">
    <property type="protein sequence ID" value="QDZ21981.1"/>
    <property type="molecule type" value="Genomic_DNA"/>
</dbReference>
<evidence type="ECO:0000256" key="8">
    <source>
        <dbReference type="ARBA" id="ARBA00023034"/>
    </source>
</evidence>
<proteinExistence type="inferred from homology"/>
<comment type="catalytic activity">
    <reaction evidence="12">
        <text>a beta-D-galactoside + CMP-N-acetyl-beta-neuraminate = an N-acetyl-alpha-neuraminyl-(2-&gt;6)-beta-D-galactosyl derivative + CMP + H(+)</text>
        <dbReference type="Rhea" id="RHEA:52104"/>
        <dbReference type="ChEBI" id="CHEBI:15378"/>
        <dbReference type="ChEBI" id="CHEBI:28034"/>
        <dbReference type="ChEBI" id="CHEBI:57812"/>
        <dbReference type="ChEBI" id="CHEBI:60377"/>
        <dbReference type="ChEBI" id="CHEBI:136398"/>
        <dbReference type="EC" id="2.4.3.1"/>
    </reaction>
</comment>
<keyword evidence="5 15" id="KW-0812">Transmembrane</keyword>
<dbReference type="EC" id="2.4.3.1" evidence="13"/>
<sequence>MRSRKGKGNRRVLGLSTFLLAVFACFLLYDASHKLASLGRSEILQTRQTKELSDHRAAVGAARDAARQKRVLEKSPLSPEELGSLRRKWASAVNLPDASELDAYSKKVRVENLFLHQGNYKRLLRHYLEDMDGGDGNSSTSGSEGTDSVDGVDAFITNRRSFPASLRFLRNYNFDTCAVVGNSGSLLNATFGKCIDSHHVVLRFNQAPRGDSGNNLKRQVGSKTTFRLINTRWTHKYGDGSPSLQGLPLETGVTMVATRAHPRLYESLAEMLKKKRPDVKLLYLSSRVISSARNLLVAFRRKLVEDEAGEYEKIPGGNTPSSGLVGVYALLQACRTLDVYGFGLDDSAGDAQGYHYFDILSPAHGKRKDSMNPTHSFDTEKLLLRSLQAGGALNLCEARRGDRKARRECGLQVQNSPNRRAADSSAGLFDMID</sequence>
<keyword evidence="10" id="KW-1015">Disulfide bond</keyword>
<dbReference type="AlphaFoldDB" id="A0A5B8MNU6"/>
<evidence type="ECO:0000256" key="9">
    <source>
        <dbReference type="ARBA" id="ARBA00023136"/>
    </source>
</evidence>
<dbReference type="GO" id="GO:0032580">
    <property type="term" value="C:Golgi cisterna membrane"/>
    <property type="evidence" value="ECO:0007669"/>
    <property type="project" value="UniProtKB-SubCell"/>
</dbReference>
<feature type="transmembrane region" description="Helical" evidence="15">
    <location>
        <begin position="12"/>
        <end position="29"/>
    </location>
</feature>
<keyword evidence="17" id="KW-1185">Reference proteome</keyword>
<keyword evidence="4 16" id="KW-0808">Transferase</keyword>
<dbReference type="InterPro" id="IPR012163">
    <property type="entry name" value="Sialyl_trans"/>
</dbReference>
<keyword evidence="8" id="KW-0333">Golgi apparatus</keyword>